<name>A0ABP0N4T2_9DINO</name>
<accession>A0ABP0N4T2</accession>
<dbReference type="SUPFAM" id="SSF50985">
    <property type="entry name" value="RCC1/BLIP-II"/>
    <property type="match status" value="1"/>
</dbReference>
<dbReference type="Gene3D" id="2.130.10.30">
    <property type="entry name" value="Regulator of chromosome condensation 1/beta-lactamase-inhibitor protein II"/>
    <property type="match status" value="1"/>
</dbReference>
<evidence type="ECO:0000313" key="2">
    <source>
        <dbReference type="Proteomes" id="UP001642484"/>
    </source>
</evidence>
<evidence type="ECO:0000313" key="1">
    <source>
        <dbReference type="EMBL" id="CAK9058782.1"/>
    </source>
</evidence>
<organism evidence="1 2">
    <name type="scientific">Durusdinium trenchii</name>
    <dbReference type="NCBI Taxonomy" id="1381693"/>
    <lineage>
        <taxon>Eukaryota</taxon>
        <taxon>Sar</taxon>
        <taxon>Alveolata</taxon>
        <taxon>Dinophyceae</taxon>
        <taxon>Suessiales</taxon>
        <taxon>Symbiodiniaceae</taxon>
        <taxon>Durusdinium</taxon>
    </lineage>
</organism>
<sequence length="322" mass="33489">MQLWVALLSGEKAALEVSTTSSVRSVRTLAQTALRRPLLGLARSDSPTEVPLPKDSTLDELQIPENSVLYALVGRLRVKSTRFAFAACQGDGSAVAWGSPFAGGDTSEVADQLAEDVQDVSANLMAFAAVKIDGSVVTWGHQSCGGQISTELKARLSGNNGVRKIVASHRAFAALKRDGSVVCWGCHFHGGQTPSLCCKDLSNIFSTTGAFAAVDSKGAVVTWGHAASGGDSTPVADQLQEGITQVCSNNSAFAALRRDGAVVAWGAPHAGGQPDLEALNSGVIKVFSTDAAFAVLRAGGEVVCWGDALFGGCKQARKEEKK</sequence>
<reference evidence="1 2" key="1">
    <citation type="submission" date="2024-02" db="EMBL/GenBank/DDBJ databases">
        <authorList>
            <person name="Chen Y."/>
            <person name="Shah S."/>
            <person name="Dougan E. K."/>
            <person name="Thang M."/>
            <person name="Chan C."/>
        </authorList>
    </citation>
    <scope>NUCLEOTIDE SEQUENCE [LARGE SCALE GENOMIC DNA]</scope>
</reference>
<dbReference type="PANTHER" id="PTHR45982">
    <property type="entry name" value="REGULATOR OF CHROMOSOME CONDENSATION"/>
    <property type="match status" value="1"/>
</dbReference>
<dbReference type="Proteomes" id="UP001642484">
    <property type="component" value="Unassembled WGS sequence"/>
</dbReference>
<dbReference type="EMBL" id="CAXAMN010021363">
    <property type="protein sequence ID" value="CAK9058782.1"/>
    <property type="molecule type" value="Genomic_DNA"/>
</dbReference>
<dbReference type="InterPro" id="IPR009091">
    <property type="entry name" value="RCC1/BLIP-II"/>
</dbReference>
<proteinExistence type="predicted"/>
<dbReference type="PANTHER" id="PTHR45982:SF1">
    <property type="entry name" value="REGULATOR OF CHROMOSOME CONDENSATION"/>
    <property type="match status" value="1"/>
</dbReference>
<comment type="caution">
    <text evidence="1">The sequence shown here is derived from an EMBL/GenBank/DDBJ whole genome shotgun (WGS) entry which is preliminary data.</text>
</comment>
<keyword evidence="2" id="KW-1185">Reference proteome</keyword>
<protein>
    <submittedName>
        <fullName evidence="1">Uncharacterized protein</fullName>
    </submittedName>
</protein>
<gene>
    <name evidence="1" type="ORF">CCMP2556_LOCUS28976</name>
</gene>
<dbReference type="InterPro" id="IPR051553">
    <property type="entry name" value="Ran_GTPase-activating"/>
</dbReference>